<protein>
    <submittedName>
        <fullName evidence="3">NAD(P)-dependent dehydrogenase (Short-subunit alcohol dehydrogenase family)</fullName>
    </submittedName>
</protein>
<dbReference type="Gene3D" id="3.40.50.720">
    <property type="entry name" value="NAD(P)-binding Rossmann-like Domain"/>
    <property type="match status" value="1"/>
</dbReference>
<evidence type="ECO:0000256" key="1">
    <source>
        <dbReference type="ARBA" id="ARBA00006484"/>
    </source>
</evidence>
<dbReference type="EMBL" id="JACHGJ010000005">
    <property type="protein sequence ID" value="MBB6481047.1"/>
    <property type="molecule type" value="Genomic_DNA"/>
</dbReference>
<dbReference type="PRINTS" id="PR00081">
    <property type="entry name" value="GDHRDH"/>
</dbReference>
<dbReference type="PANTHER" id="PTHR43639:SF1">
    <property type="entry name" value="SHORT-CHAIN DEHYDROGENASE_REDUCTASE FAMILY PROTEIN"/>
    <property type="match status" value="1"/>
</dbReference>
<evidence type="ECO:0000256" key="2">
    <source>
        <dbReference type="ARBA" id="ARBA00023002"/>
    </source>
</evidence>
<accession>A0A841RCT3</accession>
<dbReference type="InterPro" id="IPR036291">
    <property type="entry name" value="NAD(P)-bd_dom_sf"/>
</dbReference>
<dbReference type="GO" id="GO:0016491">
    <property type="term" value="F:oxidoreductase activity"/>
    <property type="evidence" value="ECO:0007669"/>
    <property type="project" value="UniProtKB-KW"/>
</dbReference>
<evidence type="ECO:0000313" key="3">
    <source>
        <dbReference type="EMBL" id="MBB6481047.1"/>
    </source>
</evidence>
<comment type="caution">
    <text evidence="3">The sequence shown here is derived from an EMBL/GenBank/DDBJ whole genome shotgun (WGS) entry which is preliminary data.</text>
</comment>
<organism evidence="3 4">
    <name type="scientific">Spirochaeta isovalerica</name>
    <dbReference type="NCBI Taxonomy" id="150"/>
    <lineage>
        <taxon>Bacteria</taxon>
        <taxon>Pseudomonadati</taxon>
        <taxon>Spirochaetota</taxon>
        <taxon>Spirochaetia</taxon>
        <taxon>Spirochaetales</taxon>
        <taxon>Spirochaetaceae</taxon>
        <taxon>Spirochaeta</taxon>
    </lineage>
</organism>
<evidence type="ECO:0000313" key="4">
    <source>
        <dbReference type="Proteomes" id="UP000587760"/>
    </source>
</evidence>
<dbReference type="PANTHER" id="PTHR43639">
    <property type="entry name" value="OXIDOREDUCTASE, SHORT-CHAIN DEHYDROGENASE/REDUCTASE FAMILY (AFU_ORTHOLOGUE AFUA_5G02870)"/>
    <property type="match status" value="1"/>
</dbReference>
<dbReference type="Pfam" id="PF13561">
    <property type="entry name" value="adh_short_C2"/>
    <property type="match status" value="1"/>
</dbReference>
<gene>
    <name evidence="3" type="ORF">HNR50_002720</name>
</gene>
<comment type="similarity">
    <text evidence="1">Belongs to the short-chain dehydrogenases/reductases (SDR) family.</text>
</comment>
<sequence>MDIQGKKALVTGGAKRLGNALTLMLAGAGAEVAVHYNRSETDAYDLCDMICNDGGTAFPVAKDLSRKGAAEDLFGDLDAMDFFPEILINSASIFHLERLLDSSEETFHRNLDINALVPLMLSREMAKRVDSGVVINMLDSRITDYDNLHVPYHLSKLSLFSLTRMLSEELSPDFRFNAVAPGVILPPVGADPSEEESWTERMKNSNTLKRIGTAQQVCDAAEFLIRNDFVTGQIIFVDGGRHLKGSFYGL</sequence>
<dbReference type="RefSeq" id="WP_184747293.1">
    <property type="nucleotide sequence ID" value="NZ_JACHGJ010000005.1"/>
</dbReference>
<dbReference type="InterPro" id="IPR002347">
    <property type="entry name" value="SDR_fam"/>
</dbReference>
<dbReference type="AlphaFoldDB" id="A0A841RCT3"/>
<keyword evidence="4" id="KW-1185">Reference proteome</keyword>
<name>A0A841RCT3_9SPIO</name>
<dbReference type="SUPFAM" id="SSF51735">
    <property type="entry name" value="NAD(P)-binding Rossmann-fold domains"/>
    <property type="match status" value="1"/>
</dbReference>
<reference evidence="3 4" key="1">
    <citation type="submission" date="2020-08" db="EMBL/GenBank/DDBJ databases">
        <title>Genomic Encyclopedia of Type Strains, Phase IV (KMG-IV): sequencing the most valuable type-strain genomes for metagenomic binning, comparative biology and taxonomic classification.</title>
        <authorList>
            <person name="Goeker M."/>
        </authorList>
    </citation>
    <scope>NUCLEOTIDE SEQUENCE [LARGE SCALE GENOMIC DNA]</scope>
    <source>
        <strain evidence="3 4">DSM 2461</strain>
    </source>
</reference>
<dbReference type="Proteomes" id="UP000587760">
    <property type="component" value="Unassembled WGS sequence"/>
</dbReference>
<keyword evidence="2" id="KW-0560">Oxidoreductase</keyword>
<proteinExistence type="inferred from homology"/>